<evidence type="ECO:0000256" key="3">
    <source>
        <dbReference type="ARBA" id="ARBA00010541"/>
    </source>
</evidence>
<name>A0A8I6AGY9_RAT</name>
<reference evidence="15" key="3">
    <citation type="submission" date="2025-09" db="UniProtKB">
        <authorList>
            <consortium name="Ensembl"/>
        </authorList>
    </citation>
    <scope>IDENTIFICATION</scope>
    <source>
        <strain evidence="15">Brown Norway</strain>
    </source>
</reference>
<evidence type="ECO:0000259" key="12">
    <source>
        <dbReference type="PROSITE" id="PS50106"/>
    </source>
</evidence>
<evidence type="ECO:0000256" key="5">
    <source>
        <dbReference type="ARBA" id="ARBA00022525"/>
    </source>
</evidence>
<keyword evidence="16" id="KW-1185">Reference proteome</keyword>
<keyword evidence="5" id="KW-0964">Secreted</keyword>
<evidence type="ECO:0000313" key="16">
    <source>
        <dbReference type="Proteomes" id="UP000002494"/>
    </source>
</evidence>
<dbReference type="Gene3D" id="4.10.40.20">
    <property type="match status" value="1"/>
</dbReference>
<dbReference type="GO" id="GO:0006508">
    <property type="term" value="P:proteolysis"/>
    <property type="evidence" value="ECO:0007669"/>
    <property type="project" value="UniProtKB-KW"/>
</dbReference>
<dbReference type="RGD" id="69235">
    <property type="gene designation" value="Htra1"/>
</dbReference>
<keyword evidence="7" id="KW-0732">Signal</keyword>
<evidence type="ECO:0007829" key="18">
    <source>
        <dbReference type="PeptideAtlas" id="A0A8I6AGY9"/>
    </source>
</evidence>
<dbReference type="GO" id="GO:0005576">
    <property type="term" value="C:extracellular region"/>
    <property type="evidence" value="ECO:0007669"/>
    <property type="project" value="UniProtKB-SubCell"/>
</dbReference>
<dbReference type="Pfam" id="PF07648">
    <property type="entry name" value="Kazal_2"/>
    <property type="match status" value="1"/>
</dbReference>
<dbReference type="GO" id="GO:0004252">
    <property type="term" value="F:serine-type endopeptidase activity"/>
    <property type="evidence" value="ECO:0007669"/>
    <property type="project" value="InterPro"/>
</dbReference>
<dbReference type="Pfam" id="PF00219">
    <property type="entry name" value="IGFBP"/>
    <property type="match status" value="1"/>
</dbReference>
<dbReference type="SMART" id="SM00228">
    <property type="entry name" value="PDZ"/>
    <property type="match status" value="1"/>
</dbReference>
<dbReference type="CDD" id="cd00104">
    <property type="entry name" value="KAZAL_FS"/>
    <property type="match status" value="1"/>
</dbReference>
<feature type="domain" description="PDZ" evidence="12">
    <location>
        <begin position="423"/>
        <end position="466"/>
    </location>
</feature>
<evidence type="ECO:0000256" key="11">
    <source>
        <dbReference type="ARBA" id="ARBA00023183"/>
    </source>
</evidence>
<comment type="subcellular location">
    <subcellularLocation>
        <location evidence="1">Cytoplasm</location>
        <location evidence="1">Cytosol</location>
    </subcellularLocation>
    <subcellularLocation>
        <location evidence="2">Secreted</location>
    </subcellularLocation>
</comment>
<dbReference type="InterPro" id="IPR036058">
    <property type="entry name" value="Kazal_dom_sf"/>
</dbReference>
<dbReference type="SMART" id="SM00280">
    <property type="entry name" value="KAZAL"/>
    <property type="match status" value="1"/>
</dbReference>
<dbReference type="SUPFAM" id="SSF100895">
    <property type="entry name" value="Kazal-type serine protease inhibitors"/>
    <property type="match status" value="1"/>
</dbReference>
<dbReference type="PROSITE" id="PS50106">
    <property type="entry name" value="PDZ"/>
    <property type="match status" value="1"/>
</dbReference>
<feature type="domain" description="IGFBP N-terminal" evidence="13">
    <location>
        <begin position="71"/>
        <end position="151"/>
    </location>
</feature>
<evidence type="ECO:0000313" key="17">
    <source>
        <dbReference type="RGD" id="69235"/>
    </source>
</evidence>
<dbReference type="SUPFAM" id="SSF50156">
    <property type="entry name" value="PDZ domain-like"/>
    <property type="match status" value="1"/>
</dbReference>
<keyword evidence="4" id="KW-0963">Cytoplasm</keyword>
<dbReference type="SUPFAM" id="SSF57184">
    <property type="entry name" value="Growth factor receptor domain"/>
    <property type="match status" value="1"/>
</dbReference>
<sequence>MGLTVRPRALAPAVPKTPAHRPERGFSAVVQPVAVGVAMQFLRTALLSLLLLLLAAPSLALPSGISRSAPAATVCPEHCDPTRCAPPPTDCEGGRVRDACGCCEVCGALEGAVCGLQEGPCGEGLQCVVPFGVPASATVRRRAQAGLCVCASSEPVCGSDAKTYTNLCQLRAASRRSEKLRQPPVIVLQRGACGQGQEDPNSLRHKGLPFPSREVPVASGSGFIVSEDGLIVTNAHVVTNKNRVKVELKNGATYEAKIKDVDEKADIALIKIDHQGKLPVLLLGRSSELRPGEFVVAIGSPFSLQNTVTTGIVSTTQRGGKELGLRNSDMDYIQTDAIINYGNSGGPLVNLDGEVIGINTLKVTAGISFAIPSDKIKKFLTESHDRQAKGHGRLISTQALFLLSSKAKELKDRHRDFPDVISGAYIIEVIPDTPAEAGGLKENDVIISINGQSVVTANDVSDVIKKENTLNMVVRRGNEDIVITVVPEEIDP</sequence>
<keyword evidence="9" id="KW-0720">Serine protease</keyword>
<dbReference type="Ensembl" id="ENSRNOT00000115809.2">
    <property type="protein sequence ID" value="ENSRNOP00000092383.2"/>
    <property type="gene ID" value="ENSRNOG00000020533.6"/>
</dbReference>
<dbReference type="SMART" id="SM00121">
    <property type="entry name" value="IB"/>
    <property type="match status" value="1"/>
</dbReference>
<evidence type="ECO:0000256" key="9">
    <source>
        <dbReference type="ARBA" id="ARBA00022825"/>
    </source>
</evidence>
<dbReference type="PANTHER" id="PTHR22939:SF13">
    <property type="entry name" value="SERINE PROTEASE HTRA1"/>
    <property type="match status" value="1"/>
</dbReference>
<keyword evidence="6" id="KW-0645">Protease</keyword>
<dbReference type="CDD" id="cd06785">
    <property type="entry name" value="cpPDZ_HtrA-like"/>
    <property type="match status" value="1"/>
</dbReference>
<evidence type="ECO:0000256" key="1">
    <source>
        <dbReference type="ARBA" id="ARBA00004514"/>
    </source>
</evidence>
<evidence type="ECO:0000313" key="15">
    <source>
        <dbReference type="Ensembl" id="ENSRNOP00000092383.2"/>
    </source>
</evidence>
<dbReference type="Proteomes" id="UP000002494">
    <property type="component" value="Chromosome 1"/>
</dbReference>
<dbReference type="GO" id="GO:0005829">
    <property type="term" value="C:cytosol"/>
    <property type="evidence" value="ECO:0007669"/>
    <property type="project" value="UniProtKB-SubCell"/>
</dbReference>
<dbReference type="SUPFAM" id="SSF50494">
    <property type="entry name" value="Trypsin-like serine proteases"/>
    <property type="match status" value="1"/>
</dbReference>
<evidence type="ECO:0000256" key="8">
    <source>
        <dbReference type="ARBA" id="ARBA00022801"/>
    </source>
</evidence>
<protein>
    <submittedName>
        <fullName evidence="15">HtrA serine peptidase 1</fullName>
    </submittedName>
</protein>
<comment type="similarity">
    <text evidence="3">Belongs to the peptidase S1C family.</text>
</comment>
<evidence type="ECO:0000256" key="7">
    <source>
        <dbReference type="ARBA" id="ARBA00022729"/>
    </source>
</evidence>
<organism evidence="15 16">
    <name type="scientific">Rattus norvegicus</name>
    <name type="common">Rat</name>
    <dbReference type="NCBI Taxonomy" id="10116"/>
    <lineage>
        <taxon>Eukaryota</taxon>
        <taxon>Metazoa</taxon>
        <taxon>Chordata</taxon>
        <taxon>Craniata</taxon>
        <taxon>Vertebrata</taxon>
        <taxon>Euteleostomi</taxon>
        <taxon>Mammalia</taxon>
        <taxon>Eutheria</taxon>
        <taxon>Euarchontoglires</taxon>
        <taxon>Glires</taxon>
        <taxon>Rodentia</taxon>
        <taxon>Myomorpha</taxon>
        <taxon>Muroidea</taxon>
        <taxon>Muridae</taxon>
        <taxon>Murinae</taxon>
        <taxon>Rattus</taxon>
    </lineage>
</organism>
<keyword evidence="8" id="KW-0378">Hydrolase</keyword>
<dbReference type="Pfam" id="PF00595">
    <property type="entry name" value="PDZ"/>
    <property type="match status" value="1"/>
</dbReference>
<dbReference type="Pfam" id="PF13365">
    <property type="entry name" value="Trypsin_2"/>
    <property type="match status" value="1"/>
</dbReference>
<dbReference type="AlphaFoldDB" id="A0A8I6AGY9"/>
<evidence type="ECO:0000259" key="14">
    <source>
        <dbReference type="PROSITE" id="PS51465"/>
    </source>
</evidence>
<dbReference type="InterPro" id="IPR000867">
    <property type="entry name" value="IGFBP-like"/>
</dbReference>
<dbReference type="PRINTS" id="PR00834">
    <property type="entry name" value="PROTEASES2C"/>
</dbReference>
<dbReference type="PROSITE" id="PS51465">
    <property type="entry name" value="KAZAL_2"/>
    <property type="match status" value="1"/>
</dbReference>
<gene>
    <name evidence="15 17" type="primary">Htra1</name>
</gene>
<dbReference type="PROSITE" id="PS51323">
    <property type="entry name" value="IGFBP_N_2"/>
    <property type="match status" value="1"/>
</dbReference>
<keyword evidence="10" id="KW-1015">Disulfide bond</keyword>
<dbReference type="InterPro" id="IPR036034">
    <property type="entry name" value="PDZ_sf"/>
</dbReference>
<dbReference type="InterPro" id="IPR009003">
    <property type="entry name" value="Peptidase_S1_PA"/>
</dbReference>
<proteinExistence type="evidence at protein level"/>
<dbReference type="GeneTree" id="ENSGT00940000156955"/>
<evidence type="ECO:0000256" key="10">
    <source>
        <dbReference type="ARBA" id="ARBA00023157"/>
    </source>
</evidence>
<dbReference type="PANTHER" id="PTHR22939">
    <property type="entry name" value="SERINE PROTEASE FAMILY S1C HTRA-RELATED"/>
    <property type="match status" value="1"/>
</dbReference>
<keyword evidence="11" id="KW-0340">Growth factor binding</keyword>
<evidence type="ECO:0000256" key="6">
    <source>
        <dbReference type="ARBA" id="ARBA00022670"/>
    </source>
</evidence>
<dbReference type="InterPro" id="IPR009030">
    <property type="entry name" value="Growth_fac_rcpt_cys_sf"/>
</dbReference>
<dbReference type="InterPro" id="IPR001940">
    <property type="entry name" value="Peptidase_S1C"/>
</dbReference>
<dbReference type="InterPro" id="IPR001478">
    <property type="entry name" value="PDZ"/>
</dbReference>
<reference evidence="15" key="1">
    <citation type="submission" date="2024-01" db="EMBL/GenBank/DDBJ databases">
        <title>GRCr8: a new rat reference genome assembly contstructed from accurate long reads and long range scaffolding.</title>
        <authorList>
            <person name="Doris P.A."/>
            <person name="Kalbfleisch T."/>
            <person name="Li K."/>
            <person name="Howe K."/>
            <person name="Wood J."/>
        </authorList>
    </citation>
    <scope>NUCLEOTIDE SEQUENCE [LARGE SCALE GENOMIC DNA]</scope>
    <source>
        <strain evidence="15">Brown Norway</strain>
    </source>
</reference>
<feature type="domain" description="Kazal-like" evidence="14">
    <location>
        <begin position="148"/>
        <end position="195"/>
    </location>
</feature>
<accession>A0A8I6AGY9</accession>
<evidence type="ECO:0000259" key="13">
    <source>
        <dbReference type="PROSITE" id="PS51323"/>
    </source>
</evidence>
<dbReference type="Gene3D" id="2.40.10.120">
    <property type="match status" value="1"/>
</dbReference>
<evidence type="ECO:0000256" key="2">
    <source>
        <dbReference type="ARBA" id="ARBA00004613"/>
    </source>
</evidence>
<dbReference type="Gene3D" id="3.30.60.30">
    <property type="match status" value="1"/>
</dbReference>
<dbReference type="GO" id="GO:0019838">
    <property type="term" value="F:growth factor binding"/>
    <property type="evidence" value="ECO:0007669"/>
    <property type="project" value="UniProtKB-KW"/>
</dbReference>
<keyword evidence="18" id="KW-1267">Proteomics identification</keyword>
<dbReference type="InterPro" id="IPR002350">
    <property type="entry name" value="Kazal_dom"/>
</dbReference>
<evidence type="ECO:0000256" key="4">
    <source>
        <dbReference type="ARBA" id="ARBA00022490"/>
    </source>
</evidence>
<dbReference type="Gene3D" id="2.30.42.10">
    <property type="match status" value="1"/>
</dbReference>
<reference evidence="15" key="2">
    <citation type="submission" date="2025-08" db="UniProtKB">
        <authorList>
            <consortium name="Ensembl"/>
        </authorList>
    </citation>
    <scope>IDENTIFICATION</scope>
    <source>
        <strain evidence="15">Brown Norway</strain>
    </source>
</reference>